<comment type="subcellular location">
    <subcellularLocation>
        <location evidence="1">Membrane</location>
        <topology evidence="1">Multi-pass membrane protein</topology>
    </subcellularLocation>
</comment>
<dbReference type="GO" id="GO:0006865">
    <property type="term" value="P:amino acid transport"/>
    <property type="evidence" value="ECO:0007669"/>
    <property type="project" value="UniProtKB-KW"/>
</dbReference>
<dbReference type="PIRSF" id="PIRSF006060">
    <property type="entry name" value="AA_transporter"/>
    <property type="match status" value="1"/>
</dbReference>
<feature type="transmembrane region" description="Helical" evidence="7">
    <location>
        <begin position="324"/>
        <end position="349"/>
    </location>
</feature>
<dbReference type="GO" id="GO:0016020">
    <property type="term" value="C:membrane"/>
    <property type="evidence" value="ECO:0007669"/>
    <property type="project" value="UniProtKB-SubCell"/>
</dbReference>
<sequence>MQRAVFENGQFYKIIVSVFCKMTLLEMGYRHMAGAIEEKDNRLKRSMKSRHMFMISLGGAIGTGLFVSTGYLINQAGPGGVVLAYLAGGLLMYLVMLCLAELAVVMPVTGSFQAYTTKFIGPATGFTIGWLYWINWIVAVGSEWVGAGILMTRWFPDVPSWVWIALFIVLMFLLNAFSASLFAESEFWFSSIKVTTIMLFILLGLAAIVGLMPFEGLNAAPIHSGFAHDGGLFPHGFIPVFMTMVAVNFSYQGTELIGIAAGESENPEESVPRATRNTIWRILFLFVASVFVLSSLIPWREAGLTDSPFVLVFDKMGIPFAADIMNFVILTALLSASNSGLYASSRMLWALSKSNMASPYLSKLTPQGVPFRALIVSAVIASLALISSVVAPGTVFLWLSGISGFAGIMVWMGVALSQYVFRRRFIAEGNSVHDLKYRVRLFPFVPILAIILCIVALVGLAFDQQQKIALYYGIPFTIICYLIHYLFYRHKRPKQEQTGRNL</sequence>
<keyword evidence="10" id="KW-1185">Reference proteome</keyword>
<dbReference type="InterPro" id="IPR004841">
    <property type="entry name" value="AA-permease/SLC12A_dom"/>
</dbReference>
<dbReference type="Pfam" id="PF00324">
    <property type="entry name" value="AA_permease"/>
    <property type="match status" value="1"/>
</dbReference>
<accession>A0A1G4QA47</accession>
<name>A0A1G4QA47_9BACL</name>
<proteinExistence type="predicted"/>
<keyword evidence="2" id="KW-0813">Transport</keyword>
<organism evidence="9 10">
    <name type="scientific">Paenibacillus tianmuensis</name>
    <dbReference type="NCBI Taxonomy" id="624147"/>
    <lineage>
        <taxon>Bacteria</taxon>
        <taxon>Bacillati</taxon>
        <taxon>Bacillota</taxon>
        <taxon>Bacilli</taxon>
        <taxon>Bacillales</taxon>
        <taxon>Paenibacillaceae</taxon>
        <taxon>Paenibacillus</taxon>
    </lineage>
</organism>
<dbReference type="PANTHER" id="PTHR43495:SF5">
    <property type="entry name" value="GAMMA-AMINOBUTYRIC ACID PERMEASE"/>
    <property type="match status" value="1"/>
</dbReference>
<keyword evidence="4" id="KW-0029">Amino-acid transport</keyword>
<feature type="transmembrane region" description="Helical" evidence="7">
    <location>
        <begin position="396"/>
        <end position="421"/>
    </location>
</feature>
<evidence type="ECO:0000256" key="3">
    <source>
        <dbReference type="ARBA" id="ARBA00022692"/>
    </source>
</evidence>
<dbReference type="Gene3D" id="1.20.1740.10">
    <property type="entry name" value="Amino acid/polyamine transporter I"/>
    <property type="match status" value="1"/>
</dbReference>
<feature type="transmembrane region" description="Helical" evidence="7">
    <location>
        <begin position="369"/>
        <end position="390"/>
    </location>
</feature>
<feature type="domain" description="Amino acid permease/ SLC12A" evidence="8">
    <location>
        <begin position="51"/>
        <end position="495"/>
    </location>
</feature>
<evidence type="ECO:0000256" key="2">
    <source>
        <dbReference type="ARBA" id="ARBA00022448"/>
    </source>
</evidence>
<dbReference type="AlphaFoldDB" id="A0A1G4QA47"/>
<feature type="transmembrane region" description="Helical" evidence="7">
    <location>
        <begin position="194"/>
        <end position="212"/>
    </location>
</feature>
<evidence type="ECO:0000256" key="7">
    <source>
        <dbReference type="SAM" id="Phobius"/>
    </source>
</evidence>
<feature type="transmembrane region" description="Helical" evidence="7">
    <location>
        <begin position="468"/>
        <end position="488"/>
    </location>
</feature>
<dbReference type="PROSITE" id="PS00218">
    <property type="entry name" value="AMINO_ACID_PERMEASE_1"/>
    <property type="match status" value="1"/>
</dbReference>
<gene>
    <name evidence="9" type="ORF">SAMN04487970_100634</name>
</gene>
<dbReference type="Proteomes" id="UP000198601">
    <property type="component" value="Unassembled WGS sequence"/>
</dbReference>
<evidence type="ECO:0000313" key="10">
    <source>
        <dbReference type="Proteomes" id="UP000198601"/>
    </source>
</evidence>
<evidence type="ECO:0000256" key="5">
    <source>
        <dbReference type="ARBA" id="ARBA00022989"/>
    </source>
</evidence>
<feature type="transmembrane region" description="Helical" evidence="7">
    <location>
        <begin position="279"/>
        <end position="299"/>
    </location>
</feature>
<evidence type="ECO:0000256" key="4">
    <source>
        <dbReference type="ARBA" id="ARBA00022970"/>
    </source>
</evidence>
<feature type="transmembrane region" description="Helical" evidence="7">
    <location>
        <begin position="232"/>
        <end position="251"/>
    </location>
</feature>
<protein>
    <submittedName>
        <fullName evidence="9">S-methylmethionine transporter</fullName>
    </submittedName>
</protein>
<feature type="transmembrane region" description="Helical" evidence="7">
    <location>
        <begin position="52"/>
        <end position="73"/>
    </location>
</feature>
<evidence type="ECO:0000259" key="8">
    <source>
        <dbReference type="Pfam" id="PF00324"/>
    </source>
</evidence>
<dbReference type="STRING" id="624147.SAMN04487970_100634"/>
<keyword evidence="5 7" id="KW-1133">Transmembrane helix</keyword>
<dbReference type="PANTHER" id="PTHR43495">
    <property type="entry name" value="GABA PERMEASE"/>
    <property type="match status" value="1"/>
</dbReference>
<feature type="transmembrane region" description="Helical" evidence="7">
    <location>
        <begin position="441"/>
        <end position="462"/>
    </location>
</feature>
<evidence type="ECO:0000256" key="6">
    <source>
        <dbReference type="ARBA" id="ARBA00023136"/>
    </source>
</evidence>
<dbReference type="FunFam" id="1.20.1740.10:FF:000001">
    <property type="entry name" value="Amino acid permease"/>
    <property type="match status" value="1"/>
</dbReference>
<evidence type="ECO:0000256" key="1">
    <source>
        <dbReference type="ARBA" id="ARBA00004141"/>
    </source>
</evidence>
<dbReference type="EMBL" id="FMTT01000006">
    <property type="protein sequence ID" value="SCW41331.1"/>
    <property type="molecule type" value="Genomic_DNA"/>
</dbReference>
<dbReference type="InterPro" id="IPR004840">
    <property type="entry name" value="Amino_acid_permease_CS"/>
</dbReference>
<feature type="transmembrane region" description="Helical" evidence="7">
    <location>
        <begin position="85"/>
        <end position="109"/>
    </location>
</feature>
<feature type="transmembrane region" description="Helical" evidence="7">
    <location>
        <begin position="161"/>
        <end position="182"/>
    </location>
</feature>
<evidence type="ECO:0000313" key="9">
    <source>
        <dbReference type="EMBL" id="SCW41331.1"/>
    </source>
</evidence>
<dbReference type="GO" id="GO:0055085">
    <property type="term" value="P:transmembrane transport"/>
    <property type="evidence" value="ECO:0007669"/>
    <property type="project" value="InterPro"/>
</dbReference>
<keyword evidence="6 7" id="KW-0472">Membrane</keyword>
<keyword evidence="3 7" id="KW-0812">Transmembrane</keyword>
<reference evidence="10" key="1">
    <citation type="submission" date="2016-10" db="EMBL/GenBank/DDBJ databases">
        <authorList>
            <person name="Varghese N."/>
            <person name="Submissions S."/>
        </authorList>
    </citation>
    <scope>NUCLEOTIDE SEQUENCE [LARGE SCALE GENOMIC DNA]</scope>
    <source>
        <strain evidence="10">CGMCC 1.8946</strain>
    </source>
</reference>